<evidence type="ECO:0000313" key="3">
    <source>
        <dbReference type="EMBL" id="PPK93246.1"/>
    </source>
</evidence>
<sequence>MKSIYFSLIALFLATFTATAQDVTYGVIGGVNFSKIDNLGGSGFEDNRTGFHIGGVVELPFADKWSYEGSLLYSVEGEEFPNSLGTDTDVKLQYINVPLQFKYYAFNNFSVHFGPQIGFLLKGEATIDDGDAVELEDTVNTNFAGTAGFGYDLKEYNLYFKGTFTYGFSDIFDNESDGSDRSQLPGTVHLSVGYKF</sequence>
<dbReference type="EMBL" id="PTJE01000007">
    <property type="protein sequence ID" value="PPK93246.1"/>
    <property type="molecule type" value="Genomic_DNA"/>
</dbReference>
<comment type="caution">
    <text evidence="3">The sequence shown here is derived from an EMBL/GenBank/DDBJ whole genome shotgun (WGS) entry which is preliminary data.</text>
</comment>
<reference evidence="3 4" key="1">
    <citation type="submission" date="2018-02" db="EMBL/GenBank/DDBJ databases">
        <title>Genomic Encyclopedia of Archaeal and Bacterial Type Strains, Phase II (KMG-II): from individual species to whole genera.</title>
        <authorList>
            <person name="Goeker M."/>
        </authorList>
    </citation>
    <scope>NUCLEOTIDE SEQUENCE [LARGE SCALE GENOMIC DNA]</scope>
    <source>
        <strain evidence="3 4">DSM 16809</strain>
    </source>
</reference>
<name>A0A2S6IGC5_9FLAO</name>
<protein>
    <submittedName>
        <fullName evidence="3">Outer membrane protein with beta-barrel domain</fullName>
    </submittedName>
</protein>
<gene>
    <name evidence="3" type="ORF">LY01_02531</name>
</gene>
<feature type="chain" id="PRO_5015658511" evidence="1">
    <location>
        <begin position="21"/>
        <end position="196"/>
    </location>
</feature>
<evidence type="ECO:0000259" key="2">
    <source>
        <dbReference type="Pfam" id="PF13568"/>
    </source>
</evidence>
<evidence type="ECO:0000313" key="4">
    <source>
        <dbReference type="Proteomes" id="UP000239002"/>
    </source>
</evidence>
<dbReference type="InterPro" id="IPR025665">
    <property type="entry name" value="Beta-barrel_OMP_2"/>
</dbReference>
<dbReference type="Pfam" id="PF13568">
    <property type="entry name" value="OMP_b-brl_2"/>
    <property type="match status" value="1"/>
</dbReference>
<evidence type="ECO:0000256" key="1">
    <source>
        <dbReference type="SAM" id="SignalP"/>
    </source>
</evidence>
<keyword evidence="1" id="KW-0732">Signal</keyword>
<dbReference type="RefSeq" id="WP_104516201.1">
    <property type="nucleotide sequence ID" value="NZ_MQVW01000012.1"/>
</dbReference>
<dbReference type="AlphaFoldDB" id="A0A2S6IGC5"/>
<feature type="domain" description="Outer membrane protein beta-barrel" evidence="2">
    <location>
        <begin position="20"/>
        <end position="173"/>
    </location>
</feature>
<feature type="signal peptide" evidence="1">
    <location>
        <begin position="1"/>
        <end position="20"/>
    </location>
</feature>
<dbReference type="OrthoDB" id="947434at2"/>
<proteinExistence type="predicted"/>
<organism evidence="3 4">
    <name type="scientific">Nonlabens xylanidelens</name>
    <dbReference type="NCBI Taxonomy" id="191564"/>
    <lineage>
        <taxon>Bacteria</taxon>
        <taxon>Pseudomonadati</taxon>
        <taxon>Bacteroidota</taxon>
        <taxon>Flavobacteriia</taxon>
        <taxon>Flavobacteriales</taxon>
        <taxon>Flavobacteriaceae</taxon>
        <taxon>Nonlabens</taxon>
    </lineage>
</organism>
<accession>A0A2S6IGC5</accession>
<dbReference type="Proteomes" id="UP000239002">
    <property type="component" value="Unassembled WGS sequence"/>
</dbReference>
<keyword evidence="4" id="KW-1185">Reference proteome</keyword>